<evidence type="ECO:0000313" key="6">
    <source>
        <dbReference type="EMBL" id="ACY49244.1"/>
    </source>
</evidence>
<dbReference type="HOGENOM" id="CLU_009942_1_0_10"/>
<sequence length="553" mass="61220">MLLLPMQARGQADYVLVNGRLYTVDPAQPVAEAMAVRGDRILMVGTTAQLTAAYPDAPHIDLQGRAVVPGFIDAHAHLMGLGLSRLRADLTGTRSVEEILERLREFARQLPEGAWLLGRGWDQNDWPVKEFPTRQMLDEIFPERPVWLVRIDGHAAWANTAAIRRANPALLTEQIPDPEGGHIVRDAEGRLTGVFIDEAMDLIARHIPPPSEAELEEALRRAVAEANRFGLTGVHDAGASLKTIQGYRRAVDDGTLTLRLYVMVDGLGEAFDYFCEHGPLLDYGGRLTVRSVKFYIDGALGSRGAALLADYSDDPGNRGLLRHEPEVFADMVQRAMKCGFQVNTHAIGDRGVRVVLDAYEKALRTLGRTVGRHRVEHAQVVAPEDFARFAELDLIASMQPTHATSDMYWAEDRLGPERVRGAYAWRTFLEHGVRLAFGSDFPVELANPLLGFYAAITRQDAEGWPEGGWYPEQRLTREEALRAFTLDAAYAAFQEHELGSLTPGKYADFVVLSHDIMTVPPEQILQTRVLATFFGGRCVYHDPEAAGLCPASP</sequence>
<accession>D0MEL6</accession>
<dbReference type="STRING" id="518766.Rmar_2366"/>
<dbReference type="Pfam" id="PF07969">
    <property type="entry name" value="Amidohydro_3"/>
    <property type="match status" value="1"/>
</dbReference>
<protein>
    <submittedName>
        <fullName evidence="6">Amidohydrolase 3</fullName>
    </submittedName>
</protein>
<keyword evidence="3" id="KW-0862">Zinc</keyword>
<feature type="domain" description="Amidohydrolase 3" evidence="4">
    <location>
        <begin position="60"/>
        <end position="540"/>
    </location>
</feature>
<dbReference type="InterPro" id="IPR013108">
    <property type="entry name" value="Amidohydro_3"/>
</dbReference>
<dbReference type="InterPro" id="IPR033932">
    <property type="entry name" value="YtcJ-like"/>
</dbReference>
<keyword evidence="1" id="KW-0479">Metal-binding</keyword>
<dbReference type="InterPro" id="IPR054418">
    <property type="entry name" value="MQNX/HUTI_composite_N"/>
</dbReference>
<organism evidence="6 7">
    <name type="scientific">Rhodothermus marinus (strain ATCC 43812 / DSM 4252 / R-10)</name>
    <name type="common">Rhodothermus obamensis</name>
    <dbReference type="NCBI Taxonomy" id="518766"/>
    <lineage>
        <taxon>Bacteria</taxon>
        <taxon>Pseudomonadati</taxon>
        <taxon>Rhodothermota</taxon>
        <taxon>Rhodothermia</taxon>
        <taxon>Rhodothermales</taxon>
        <taxon>Rhodothermaceae</taxon>
        <taxon>Rhodothermus</taxon>
    </lineage>
</organism>
<dbReference type="eggNOG" id="COG1574">
    <property type="taxonomic scope" value="Bacteria"/>
</dbReference>
<evidence type="ECO:0000256" key="2">
    <source>
        <dbReference type="ARBA" id="ARBA00022801"/>
    </source>
</evidence>
<name>D0MEL6_RHOM4</name>
<dbReference type="CDD" id="cd01300">
    <property type="entry name" value="YtcJ_like"/>
    <property type="match status" value="1"/>
</dbReference>
<evidence type="ECO:0000256" key="1">
    <source>
        <dbReference type="ARBA" id="ARBA00022723"/>
    </source>
</evidence>
<gene>
    <name evidence="6" type="ordered locus">Rmar_2366</name>
</gene>
<dbReference type="SUPFAM" id="SSF51338">
    <property type="entry name" value="Composite domain of metallo-dependent hydrolases"/>
    <property type="match status" value="1"/>
</dbReference>
<dbReference type="GO" id="GO:0016810">
    <property type="term" value="F:hydrolase activity, acting on carbon-nitrogen (but not peptide) bonds"/>
    <property type="evidence" value="ECO:0007669"/>
    <property type="project" value="InterPro"/>
</dbReference>
<dbReference type="Pfam" id="PF22039">
    <property type="entry name" value="HUTI_composite_bact"/>
    <property type="match status" value="1"/>
</dbReference>
<feature type="domain" description="Aminodeoxyfutalosine deaminase/Imidazolonepropionase-like composite" evidence="5">
    <location>
        <begin position="33"/>
        <end position="57"/>
    </location>
</feature>
<keyword evidence="2 6" id="KW-0378">Hydrolase</keyword>
<dbReference type="EMBL" id="CP001807">
    <property type="protein sequence ID" value="ACY49244.1"/>
    <property type="molecule type" value="Genomic_DNA"/>
</dbReference>
<dbReference type="PANTHER" id="PTHR22642">
    <property type="entry name" value="IMIDAZOLONEPROPIONASE"/>
    <property type="match status" value="1"/>
</dbReference>
<dbReference type="AlphaFoldDB" id="D0MEL6"/>
<dbReference type="Proteomes" id="UP000002221">
    <property type="component" value="Chromosome"/>
</dbReference>
<evidence type="ECO:0000259" key="4">
    <source>
        <dbReference type="Pfam" id="PF07969"/>
    </source>
</evidence>
<keyword evidence="7" id="KW-1185">Reference proteome</keyword>
<evidence type="ECO:0000313" key="7">
    <source>
        <dbReference type="Proteomes" id="UP000002221"/>
    </source>
</evidence>
<reference evidence="6 7" key="1">
    <citation type="journal article" date="2009" name="Stand. Genomic Sci.">
        <title>Complete genome sequence of Rhodothermus marinus type strain (R-10).</title>
        <authorList>
            <person name="Nolan M."/>
            <person name="Tindall B.J."/>
            <person name="Pomrenke H."/>
            <person name="Lapidus A."/>
            <person name="Copeland A."/>
            <person name="Glavina Del Rio T."/>
            <person name="Lucas S."/>
            <person name="Chen F."/>
            <person name="Tice H."/>
            <person name="Cheng J.F."/>
            <person name="Saunders E."/>
            <person name="Han C."/>
            <person name="Bruce D."/>
            <person name="Goodwin L."/>
            <person name="Chain P."/>
            <person name="Pitluck S."/>
            <person name="Ovchinikova G."/>
            <person name="Pati A."/>
            <person name="Ivanova N."/>
            <person name="Mavromatis K."/>
            <person name="Chen A."/>
            <person name="Palaniappan K."/>
            <person name="Land M."/>
            <person name="Hauser L."/>
            <person name="Chang Y.J."/>
            <person name="Jeffries C.D."/>
            <person name="Brettin T."/>
            <person name="Goker M."/>
            <person name="Bristow J."/>
            <person name="Eisen J.A."/>
            <person name="Markowitz V."/>
            <person name="Hugenholtz P."/>
            <person name="Kyrpides N.C."/>
            <person name="Klenk H.P."/>
            <person name="Detter J.C."/>
        </authorList>
    </citation>
    <scope>NUCLEOTIDE SEQUENCE [LARGE SCALE GENOMIC DNA]</scope>
    <source>
        <strain evidence="7">ATCC 43812 / DSM 4252 / R-10</strain>
    </source>
</reference>
<dbReference type="RefSeq" id="WP_012844854.1">
    <property type="nucleotide sequence ID" value="NC_013501.1"/>
</dbReference>
<dbReference type="Gene3D" id="3.10.310.70">
    <property type="match status" value="1"/>
</dbReference>
<dbReference type="KEGG" id="rmr:Rmar_2366"/>
<dbReference type="SUPFAM" id="SSF51556">
    <property type="entry name" value="Metallo-dependent hydrolases"/>
    <property type="match status" value="1"/>
</dbReference>
<evidence type="ECO:0000256" key="3">
    <source>
        <dbReference type="ARBA" id="ARBA00022833"/>
    </source>
</evidence>
<dbReference type="Gene3D" id="3.20.20.140">
    <property type="entry name" value="Metal-dependent hydrolases"/>
    <property type="match status" value="1"/>
</dbReference>
<dbReference type="InterPro" id="IPR011059">
    <property type="entry name" value="Metal-dep_hydrolase_composite"/>
</dbReference>
<dbReference type="GO" id="GO:0046872">
    <property type="term" value="F:metal ion binding"/>
    <property type="evidence" value="ECO:0007669"/>
    <property type="project" value="UniProtKB-KW"/>
</dbReference>
<evidence type="ECO:0000259" key="5">
    <source>
        <dbReference type="Pfam" id="PF22039"/>
    </source>
</evidence>
<proteinExistence type="predicted"/>
<dbReference type="PANTHER" id="PTHR22642:SF2">
    <property type="entry name" value="PROTEIN LONG AFTER FAR-RED 3"/>
    <property type="match status" value="1"/>
</dbReference>
<dbReference type="Gene3D" id="2.30.40.10">
    <property type="entry name" value="Urease, subunit C, domain 1"/>
    <property type="match status" value="1"/>
</dbReference>
<dbReference type="InterPro" id="IPR032466">
    <property type="entry name" value="Metal_Hydrolase"/>
</dbReference>